<proteinExistence type="inferred from homology"/>
<evidence type="ECO:0000256" key="1">
    <source>
        <dbReference type="ARBA" id="ARBA00007316"/>
    </source>
</evidence>
<dbReference type="Pfam" id="PF13807">
    <property type="entry name" value="GNVR"/>
    <property type="match status" value="1"/>
</dbReference>
<keyword evidence="10" id="KW-0812">Transmembrane</keyword>
<evidence type="ECO:0000256" key="9">
    <source>
        <dbReference type="ARBA" id="ARBA00051245"/>
    </source>
</evidence>
<dbReference type="Gene3D" id="3.40.50.300">
    <property type="entry name" value="P-loop containing nucleotide triphosphate hydrolases"/>
    <property type="match status" value="1"/>
</dbReference>
<dbReference type="InterPro" id="IPR032807">
    <property type="entry name" value="GNVR"/>
</dbReference>
<dbReference type="GO" id="GO:0005524">
    <property type="term" value="F:ATP binding"/>
    <property type="evidence" value="ECO:0007669"/>
    <property type="project" value="UniProtKB-KW"/>
</dbReference>
<dbReference type="RefSeq" id="WP_129251980.1">
    <property type="nucleotide sequence ID" value="NZ_SAXA01000001.1"/>
</dbReference>
<sequence length="827" mass="94531">MYHSNNHNRSIADDVFSLRNVSKTEKPNIKKWIYLFLNKWMWFVCFIFIGLLTAFLINKYTTPVYKINSTVLIKSESKGQLSDEMAMMSGFSTPDMQNFENQVILLKTESQILQTLEQLDFNVSYFSRKNIDIEEYSADNIFDAINAFLFSTGQHGTHEFYLDKPFKVILDPTQPQLIDVEFHIKKGEDGQLRLVAKGEDLVVHSFLKDEDVDEVNDFNLDEKLELGKVIVGKNFGFSIESLWPDFLQLVDENDFFFVIRDNKRMIEDFKEIDVSYAAKGASIANMSTTGTCLEKSIAFLNKLMEVWIQDGLDQKNLIANNTISFIDQQLYGLGDTLGRVGAKLQRFRTSNKVVMPTVQVEAAYTRLQEIDAELLKLEMQASYFKRLKGYLNKREDYNNLISPASVGLEQTVLSEYITQLATVRSALFQYKGKEKLNNPYLEKLERQEATLLATLYENINSQQEYISHQQSVLNKQKTSISREQNLLPGKEQQFMNIKRNFDLTNNLYTMLLEKRVEAQIQKASNLPDNEIIERAYFKEIIEPKTVLIFQLGTLFGVLLPALFIFLKEFFNNKIQTKEDIEEITSVPIIGNIALSKKDAGVLTQMYPRDPITEAFRAMRTRMDYFKNGSDKQTILVTSSTAGEGKSFCAVNIAGILALAGRKTILLGFDLRKPQLGEYLNMSDESGITSYLIGTNNLDEVIHPTEYKNLDCIVSGPLPPNPAELIDSKQTRILFEELEKRYDCIVIDTSPVGIVTDALLLSPYANTTIFVVRHQFTHKSFLEHNMKLLGEAKINNLGLVLNGIKTARYGYGYSYVYGYSLNKEYINS</sequence>
<keyword evidence="6 13" id="KW-0418">Kinase</keyword>
<gene>
    <name evidence="13" type="ORF">EO244_00760</name>
</gene>
<evidence type="ECO:0000256" key="8">
    <source>
        <dbReference type="ARBA" id="ARBA00023137"/>
    </source>
</evidence>
<keyword evidence="7" id="KW-0067">ATP-binding</keyword>
<evidence type="ECO:0000256" key="3">
    <source>
        <dbReference type="ARBA" id="ARBA00011903"/>
    </source>
</evidence>
<comment type="similarity">
    <text evidence="2">Belongs to the etk/wzc family.</text>
</comment>
<dbReference type="Pfam" id="PF13614">
    <property type="entry name" value="AAA_31"/>
    <property type="match status" value="1"/>
</dbReference>
<accession>A0A4Q1JPX7</accession>
<dbReference type="GO" id="GO:0042802">
    <property type="term" value="F:identical protein binding"/>
    <property type="evidence" value="ECO:0007669"/>
    <property type="project" value="UniProtKB-ARBA"/>
</dbReference>
<feature type="domain" description="AAA" evidence="11">
    <location>
        <begin position="632"/>
        <end position="761"/>
    </location>
</feature>
<dbReference type="NCBIfam" id="TIGR01007">
    <property type="entry name" value="eps_fam"/>
    <property type="match status" value="1"/>
</dbReference>
<evidence type="ECO:0000259" key="11">
    <source>
        <dbReference type="Pfam" id="PF13614"/>
    </source>
</evidence>
<keyword evidence="10" id="KW-0472">Membrane</keyword>
<dbReference type="InterPro" id="IPR025669">
    <property type="entry name" value="AAA_dom"/>
</dbReference>
<keyword evidence="14" id="KW-1185">Reference proteome</keyword>
<dbReference type="EC" id="2.7.10.2" evidence="3"/>
<evidence type="ECO:0000256" key="7">
    <source>
        <dbReference type="ARBA" id="ARBA00022840"/>
    </source>
</evidence>
<name>A0A4Q1JPX7_9BACT</name>
<dbReference type="GO" id="GO:0005886">
    <property type="term" value="C:plasma membrane"/>
    <property type="evidence" value="ECO:0007669"/>
    <property type="project" value="TreeGrafter"/>
</dbReference>
<keyword evidence="8" id="KW-0829">Tyrosine-protein kinase</keyword>
<dbReference type="GO" id="GO:0004715">
    <property type="term" value="F:non-membrane spanning protein tyrosine kinase activity"/>
    <property type="evidence" value="ECO:0007669"/>
    <property type="project" value="UniProtKB-EC"/>
</dbReference>
<comment type="caution">
    <text evidence="13">The sequence shown here is derived from an EMBL/GenBank/DDBJ whole genome shotgun (WGS) entry which is preliminary data.</text>
</comment>
<dbReference type="InterPro" id="IPR005702">
    <property type="entry name" value="Wzc-like_C"/>
</dbReference>
<dbReference type="EMBL" id="SAXA01000001">
    <property type="protein sequence ID" value="RXQ97452.1"/>
    <property type="molecule type" value="Genomic_DNA"/>
</dbReference>
<dbReference type="InterPro" id="IPR027417">
    <property type="entry name" value="P-loop_NTPase"/>
</dbReference>
<evidence type="ECO:0000256" key="6">
    <source>
        <dbReference type="ARBA" id="ARBA00022777"/>
    </source>
</evidence>
<keyword evidence="4 13" id="KW-0808">Transferase</keyword>
<reference evidence="13 14" key="1">
    <citation type="submission" date="2019-01" db="EMBL/GenBank/DDBJ databases">
        <title>Ancylomarina salipaludis sp. nov., isolated from a salt marsh.</title>
        <authorList>
            <person name="Yoon J.-H."/>
        </authorList>
    </citation>
    <scope>NUCLEOTIDE SEQUENCE [LARGE SCALE GENOMIC DNA]</scope>
    <source>
        <strain evidence="13 14">SHSM-M15</strain>
    </source>
</reference>
<evidence type="ECO:0000259" key="12">
    <source>
        <dbReference type="Pfam" id="PF13807"/>
    </source>
</evidence>
<comment type="catalytic activity">
    <reaction evidence="9">
        <text>L-tyrosyl-[protein] + ATP = O-phospho-L-tyrosyl-[protein] + ADP + H(+)</text>
        <dbReference type="Rhea" id="RHEA:10596"/>
        <dbReference type="Rhea" id="RHEA-COMP:10136"/>
        <dbReference type="Rhea" id="RHEA-COMP:20101"/>
        <dbReference type="ChEBI" id="CHEBI:15378"/>
        <dbReference type="ChEBI" id="CHEBI:30616"/>
        <dbReference type="ChEBI" id="CHEBI:46858"/>
        <dbReference type="ChEBI" id="CHEBI:61978"/>
        <dbReference type="ChEBI" id="CHEBI:456216"/>
        <dbReference type="EC" id="2.7.10.2"/>
    </reaction>
</comment>
<keyword evidence="5" id="KW-0547">Nucleotide-binding</keyword>
<feature type="transmembrane region" description="Helical" evidence="10">
    <location>
        <begin position="40"/>
        <end position="57"/>
    </location>
</feature>
<dbReference type="OrthoDB" id="9794577at2"/>
<dbReference type="FunFam" id="3.40.50.300:FF:000527">
    <property type="entry name" value="Tyrosine-protein kinase etk"/>
    <property type="match status" value="1"/>
</dbReference>
<feature type="transmembrane region" description="Helical" evidence="10">
    <location>
        <begin position="546"/>
        <end position="566"/>
    </location>
</feature>
<evidence type="ECO:0000256" key="2">
    <source>
        <dbReference type="ARBA" id="ARBA00008883"/>
    </source>
</evidence>
<protein>
    <recommendedName>
        <fullName evidence="3">non-specific protein-tyrosine kinase</fullName>
        <ecNumber evidence="3">2.7.10.2</ecNumber>
    </recommendedName>
</protein>
<feature type="domain" description="Tyrosine-protein kinase G-rich" evidence="12">
    <location>
        <begin position="491"/>
        <end position="568"/>
    </location>
</feature>
<dbReference type="SUPFAM" id="SSF52540">
    <property type="entry name" value="P-loop containing nucleoside triphosphate hydrolases"/>
    <property type="match status" value="1"/>
</dbReference>
<evidence type="ECO:0000256" key="10">
    <source>
        <dbReference type="SAM" id="Phobius"/>
    </source>
</evidence>
<organism evidence="13 14">
    <name type="scientific">Ancylomarina salipaludis</name>
    <dbReference type="NCBI Taxonomy" id="2501299"/>
    <lineage>
        <taxon>Bacteria</taxon>
        <taxon>Pseudomonadati</taxon>
        <taxon>Bacteroidota</taxon>
        <taxon>Bacteroidia</taxon>
        <taxon>Marinilabiliales</taxon>
        <taxon>Marinifilaceae</taxon>
        <taxon>Ancylomarina</taxon>
    </lineage>
</organism>
<evidence type="ECO:0000256" key="5">
    <source>
        <dbReference type="ARBA" id="ARBA00022741"/>
    </source>
</evidence>
<dbReference type="PANTHER" id="PTHR32309">
    <property type="entry name" value="TYROSINE-PROTEIN KINASE"/>
    <property type="match status" value="1"/>
</dbReference>
<dbReference type="AlphaFoldDB" id="A0A4Q1JPX7"/>
<dbReference type="InterPro" id="IPR050445">
    <property type="entry name" value="Bact_polysacc_biosynth/exp"/>
</dbReference>
<evidence type="ECO:0000313" key="13">
    <source>
        <dbReference type="EMBL" id="RXQ97452.1"/>
    </source>
</evidence>
<evidence type="ECO:0000313" key="14">
    <source>
        <dbReference type="Proteomes" id="UP000289703"/>
    </source>
</evidence>
<evidence type="ECO:0000256" key="4">
    <source>
        <dbReference type="ARBA" id="ARBA00022679"/>
    </source>
</evidence>
<dbReference type="PANTHER" id="PTHR32309:SF13">
    <property type="entry name" value="FERRIC ENTEROBACTIN TRANSPORT PROTEIN FEPE"/>
    <property type="match status" value="1"/>
</dbReference>
<dbReference type="Proteomes" id="UP000289703">
    <property type="component" value="Unassembled WGS sequence"/>
</dbReference>
<comment type="similarity">
    <text evidence="1">Belongs to the CpsD/CapB family.</text>
</comment>
<dbReference type="CDD" id="cd05387">
    <property type="entry name" value="BY-kinase"/>
    <property type="match status" value="1"/>
</dbReference>
<keyword evidence="10" id="KW-1133">Transmembrane helix</keyword>